<name>A0A9D4CIP5_DREPO</name>
<keyword evidence="2" id="KW-1185">Reference proteome</keyword>
<dbReference type="Proteomes" id="UP000828390">
    <property type="component" value="Unassembled WGS sequence"/>
</dbReference>
<organism evidence="1 2">
    <name type="scientific">Dreissena polymorpha</name>
    <name type="common">Zebra mussel</name>
    <name type="synonym">Mytilus polymorpha</name>
    <dbReference type="NCBI Taxonomy" id="45954"/>
    <lineage>
        <taxon>Eukaryota</taxon>
        <taxon>Metazoa</taxon>
        <taxon>Spiralia</taxon>
        <taxon>Lophotrochozoa</taxon>
        <taxon>Mollusca</taxon>
        <taxon>Bivalvia</taxon>
        <taxon>Autobranchia</taxon>
        <taxon>Heteroconchia</taxon>
        <taxon>Euheterodonta</taxon>
        <taxon>Imparidentia</taxon>
        <taxon>Neoheterodontei</taxon>
        <taxon>Myida</taxon>
        <taxon>Dreissenoidea</taxon>
        <taxon>Dreissenidae</taxon>
        <taxon>Dreissena</taxon>
    </lineage>
</organism>
<evidence type="ECO:0000313" key="2">
    <source>
        <dbReference type="Proteomes" id="UP000828390"/>
    </source>
</evidence>
<reference evidence="1" key="2">
    <citation type="submission" date="2020-11" db="EMBL/GenBank/DDBJ databases">
        <authorList>
            <person name="McCartney M.A."/>
            <person name="Auch B."/>
            <person name="Kono T."/>
            <person name="Mallez S."/>
            <person name="Becker A."/>
            <person name="Gohl D.M."/>
            <person name="Silverstein K.A.T."/>
            <person name="Koren S."/>
            <person name="Bechman K.B."/>
            <person name="Herman A."/>
            <person name="Abrahante J.E."/>
            <person name="Garbe J."/>
        </authorList>
    </citation>
    <scope>NUCLEOTIDE SEQUENCE</scope>
    <source>
        <strain evidence="1">Duluth1</strain>
        <tissue evidence="1">Whole animal</tissue>
    </source>
</reference>
<evidence type="ECO:0000313" key="1">
    <source>
        <dbReference type="EMBL" id="KAH3726048.1"/>
    </source>
</evidence>
<dbReference type="AlphaFoldDB" id="A0A9D4CIP5"/>
<proteinExistence type="predicted"/>
<sequence length="74" mass="8480">MVAENSARLGRTLNREKGKLFRTNTFDNTLITVQGEALEDMDSFTYLDSILTTREERMQMSEPLSVKHEQPSNS</sequence>
<gene>
    <name evidence="1" type="ORF">DPMN_051903</name>
</gene>
<accession>A0A9D4CIP5</accession>
<protein>
    <submittedName>
        <fullName evidence="1">Uncharacterized protein</fullName>
    </submittedName>
</protein>
<dbReference type="EMBL" id="JAIWYP010000012">
    <property type="protein sequence ID" value="KAH3726048.1"/>
    <property type="molecule type" value="Genomic_DNA"/>
</dbReference>
<reference evidence="1" key="1">
    <citation type="journal article" date="2019" name="bioRxiv">
        <title>The Genome of the Zebra Mussel, Dreissena polymorpha: A Resource for Invasive Species Research.</title>
        <authorList>
            <person name="McCartney M.A."/>
            <person name="Auch B."/>
            <person name="Kono T."/>
            <person name="Mallez S."/>
            <person name="Zhang Y."/>
            <person name="Obille A."/>
            <person name="Becker A."/>
            <person name="Abrahante J.E."/>
            <person name="Garbe J."/>
            <person name="Badalamenti J.P."/>
            <person name="Herman A."/>
            <person name="Mangelson H."/>
            <person name="Liachko I."/>
            <person name="Sullivan S."/>
            <person name="Sone E.D."/>
            <person name="Koren S."/>
            <person name="Silverstein K.A.T."/>
            <person name="Beckman K.B."/>
            <person name="Gohl D.M."/>
        </authorList>
    </citation>
    <scope>NUCLEOTIDE SEQUENCE</scope>
    <source>
        <strain evidence="1">Duluth1</strain>
        <tissue evidence="1">Whole animal</tissue>
    </source>
</reference>
<comment type="caution">
    <text evidence="1">The sequence shown here is derived from an EMBL/GenBank/DDBJ whole genome shotgun (WGS) entry which is preliminary data.</text>
</comment>